<evidence type="ECO:0000256" key="11">
    <source>
        <dbReference type="ARBA" id="ARBA00049191"/>
    </source>
</evidence>
<dbReference type="PRINTS" id="PR01399">
    <property type="entry name" value="ENTSNTHTASED"/>
</dbReference>
<dbReference type="PANTHER" id="PTHR38096">
    <property type="entry name" value="ENTEROBACTIN SYNTHASE COMPONENT D"/>
    <property type="match status" value="1"/>
</dbReference>
<proteinExistence type="inferred from homology"/>
<evidence type="ECO:0000256" key="4">
    <source>
        <dbReference type="ARBA" id="ARBA00011503"/>
    </source>
</evidence>
<evidence type="ECO:0000259" key="15">
    <source>
        <dbReference type="Pfam" id="PF17837"/>
    </source>
</evidence>
<evidence type="ECO:0000256" key="10">
    <source>
        <dbReference type="ARBA" id="ARBA00049176"/>
    </source>
</evidence>
<dbReference type="Proteomes" id="UP000244128">
    <property type="component" value="Unassembled WGS sequence"/>
</dbReference>
<dbReference type="InterPro" id="IPR041354">
    <property type="entry name" value="4PPT_N"/>
</dbReference>
<gene>
    <name evidence="16" type="ORF">C8R26_1234</name>
</gene>
<keyword evidence="7" id="KW-0259">Enterobactin biosynthesis</keyword>
<evidence type="ECO:0000256" key="2">
    <source>
        <dbReference type="ARBA" id="ARBA00004993"/>
    </source>
</evidence>
<organism evidence="16 17">
    <name type="scientific">Nitrosomonas oligotropha</name>
    <dbReference type="NCBI Taxonomy" id="42354"/>
    <lineage>
        <taxon>Bacteria</taxon>
        <taxon>Pseudomonadati</taxon>
        <taxon>Pseudomonadota</taxon>
        <taxon>Betaproteobacteria</taxon>
        <taxon>Nitrosomonadales</taxon>
        <taxon>Nitrosomonadaceae</taxon>
        <taxon>Nitrosomonas</taxon>
    </lineage>
</organism>
<dbReference type="RefSeq" id="WP_107803965.1">
    <property type="nucleotide sequence ID" value="NZ_QAOI01000023.1"/>
</dbReference>
<dbReference type="Pfam" id="PF01648">
    <property type="entry name" value="ACPS"/>
    <property type="match status" value="1"/>
</dbReference>
<dbReference type="EMBL" id="QAOI01000023">
    <property type="protein sequence ID" value="PTQ76074.1"/>
    <property type="molecule type" value="Genomic_DNA"/>
</dbReference>
<comment type="caution">
    <text evidence="16">The sequence shown here is derived from an EMBL/GenBank/DDBJ whole genome shotgun (WGS) entry which is preliminary data.</text>
</comment>
<dbReference type="InterPro" id="IPR008278">
    <property type="entry name" value="4-PPantetheinyl_Trfase_dom"/>
</dbReference>
<comment type="subunit">
    <text evidence="4">EntB, EntD, EntE, and EntF form a multienzyme complex called enterobactin synthase.</text>
</comment>
<dbReference type="UniPathway" id="UPA00017"/>
<keyword evidence="6 16" id="KW-0808">Transferase</keyword>
<comment type="pathway">
    <text evidence="2">Siderophore biosynthesis; enterobactin biosynthesis.</text>
</comment>
<keyword evidence="13" id="KW-0460">Magnesium</keyword>
<evidence type="ECO:0000256" key="9">
    <source>
        <dbReference type="ARBA" id="ARBA00031996"/>
    </source>
</evidence>
<feature type="domain" description="4'-phosphopantetheinyl transferase N-terminal" evidence="15">
    <location>
        <begin position="52"/>
        <end position="108"/>
    </location>
</feature>
<accession>A0A2T5HWW8</accession>
<feature type="binding site" evidence="12">
    <location>
        <position position="167"/>
    </location>
    <ligand>
        <name>CoA</name>
        <dbReference type="ChEBI" id="CHEBI:57287"/>
    </ligand>
</feature>
<dbReference type="Gene3D" id="3.90.470.20">
    <property type="entry name" value="4'-phosphopantetheinyl transferase domain"/>
    <property type="match status" value="2"/>
</dbReference>
<evidence type="ECO:0000256" key="13">
    <source>
        <dbReference type="PIRSR" id="PIRSR603542-2"/>
    </source>
</evidence>
<feature type="binding site" evidence="12">
    <location>
        <position position="61"/>
    </location>
    <ligand>
        <name>CoA</name>
        <dbReference type="ChEBI" id="CHEBI:57287"/>
    </ligand>
</feature>
<comment type="function">
    <text evidence="1">Involved in the biosynthesis of the siderophore enterobactin (enterochelin), which is a macrocyclic trimeric lactone of N-(2,3-dihydroxybenzoyl)-serine. The serine trilactone serves as a scaffolding for the three catechol functionalities that provide hexadentate coordination for the tightly ligated iron(2+) atoms. Plays an essential role in the assembly of the enterobactin by catalyzing the transfer of the 4'-phosphopantetheine (Ppant) moiety from coenzyme A to the apo-domains of both EntB (ArCP domain) and EntF (PCP domain) to yield their holo-forms which make them competent for the activation of 2,3-dihydroxybenzoate (DHB) and L-serine, respectively.</text>
</comment>
<evidence type="ECO:0000259" key="14">
    <source>
        <dbReference type="Pfam" id="PF01648"/>
    </source>
</evidence>
<comment type="cofactor">
    <cofactor evidence="13">
        <name>Mg(2+)</name>
        <dbReference type="ChEBI" id="CHEBI:18420"/>
    </cofactor>
</comment>
<feature type="domain" description="4'-phosphopantetheinyl transferase" evidence="14">
    <location>
        <begin position="115"/>
        <end position="192"/>
    </location>
</feature>
<feature type="binding site" evidence="12">
    <location>
        <begin position="97"/>
        <end position="98"/>
    </location>
    <ligand>
        <name>CoA</name>
        <dbReference type="ChEBI" id="CHEBI:57287"/>
    </ligand>
</feature>
<evidence type="ECO:0000256" key="1">
    <source>
        <dbReference type="ARBA" id="ARBA00003937"/>
    </source>
</evidence>
<dbReference type="PANTHER" id="PTHR38096:SF1">
    <property type="entry name" value="ENTEROBACTIN SYNTHASE COMPONENT D"/>
    <property type="match status" value="1"/>
</dbReference>
<dbReference type="GO" id="GO:0000287">
    <property type="term" value="F:magnesium ion binding"/>
    <property type="evidence" value="ECO:0007669"/>
    <property type="project" value="InterPro"/>
</dbReference>
<name>A0A2T5HWW8_9PROT</name>
<evidence type="ECO:0000313" key="17">
    <source>
        <dbReference type="Proteomes" id="UP000244128"/>
    </source>
</evidence>
<feature type="binding site" evidence="12">
    <location>
        <position position="119"/>
    </location>
    <ligand>
        <name>CoA</name>
        <dbReference type="ChEBI" id="CHEBI:57287"/>
    </ligand>
</feature>
<keyword evidence="13" id="KW-0479">Metal-binding</keyword>
<dbReference type="GO" id="GO:0008897">
    <property type="term" value="F:holo-[acyl-carrier-protein] synthase activity"/>
    <property type="evidence" value="ECO:0007669"/>
    <property type="project" value="InterPro"/>
</dbReference>
<comment type="similarity">
    <text evidence="3">Belongs to the P-Pant transferase superfamily. EntD family.</text>
</comment>
<evidence type="ECO:0000256" key="5">
    <source>
        <dbReference type="ARBA" id="ARBA00019087"/>
    </source>
</evidence>
<dbReference type="AlphaFoldDB" id="A0A2T5HWW8"/>
<feature type="binding site" evidence="12">
    <location>
        <position position="163"/>
    </location>
    <ligand>
        <name>CoA</name>
        <dbReference type="ChEBI" id="CHEBI:57287"/>
    </ligand>
</feature>
<dbReference type="GO" id="GO:0009366">
    <property type="term" value="C:enterobactin synthetase complex"/>
    <property type="evidence" value="ECO:0007669"/>
    <property type="project" value="InterPro"/>
</dbReference>
<feature type="binding site" evidence="13">
    <location>
        <position position="119"/>
    </location>
    <ligand>
        <name>Mg(2+)</name>
        <dbReference type="ChEBI" id="CHEBI:18420"/>
    </ligand>
</feature>
<dbReference type="SUPFAM" id="SSF56214">
    <property type="entry name" value="4'-phosphopantetheinyl transferase"/>
    <property type="match status" value="1"/>
</dbReference>
<reference evidence="16 17" key="1">
    <citation type="submission" date="2018-04" db="EMBL/GenBank/DDBJ databases">
        <title>Active sludge and wastewater microbial communities from Klosterneuburg, Austria.</title>
        <authorList>
            <person name="Wagner M."/>
        </authorList>
    </citation>
    <scope>NUCLEOTIDE SEQUENCE [LARGE SCALE GENOMIC DNA]</scope>
    <source>
        <strain evidence="16 17">Nm49</strain>
    </source>
</reference>
<dbReference type="GO" id="GO:0005886">
    <property type="term" value="C:plasma membrane"/>
    <property type="evidence" value="ECO:0007669"/>
    <property type="project" value="TreeGrafter"/>
</dbReference>
<evidence type="ECO:0000256" key="3">
    <source>
        <dbReference type="ARBA" id="ARBA00008342"/>
    </source>
</evidence>
<dbReference type="GO" id="GO:0009239">
    <property type="term" value="P:enterobactin biosynthetic process"/>
    <property type="evidence" value="ECO:0007669"/>
    <property type="project" value="UniProtKB-UniPathway"/>
</dbReference>
<evidence type="ECO:0000256" key="6">
    <source>
        <dbReference type="ARBA" id="ARBA00022679"/>
    </source>
</evidence>
<evidence type="ECO:0000256" key="8">
    <source>
        <dbReference type="ARBA" id="ARBA00029894"/>
    </source>
</evidence>
<sequence length="231" mass="25451">MAGKICGTAPVYASLDAIFSGTSFSFFFCIEVKNIDVLYAEEKALMMKQGFSQLTDFCKGRYCAHQALEEIGYLAFPILRDEYGAPIWPEGITGSISHSGDAAAAVVARKTNIQGIGLDLQKREIFPSAVLPVLFHDDEVASFLSIPSDLADLYAYAIFSAKESAIKCFYATHEYLAHLNEIVIAMDWINGTFSAFIPATQNPKSFTSDLELMGRVGFDERYVFSAAWQVT</sequence>
<dbReference type="InterPro" id="IPR003542">
    <property type="entry name" value="Enbac_synth_compD-like"/>
</dbReference>
<dbReference type="Pfam" id="PF17837">
    <property type="entry name" value="4PPT_N"/>
    <property type="match status" value="1"/>
</dbReference>
<comment type="catalytic activity">
    <reaction evidence="10">
        <text>apo-[aryl-carrier protein] + CoA = holo-[aryl-carrier protein] + adenosine 3',5'-bisphosphate + H(+)</text>
        <dbReference type="Rhea" id="RHEA:48404"/>
        <dbReference type="Rhea" id="RHEA-COMP:15903"/>
        <dbReference type="Rhea" id="RHEA-COMP:17557"/>
        <dbReference type="ChEBI" id="CHEBI:15378"/>
        <dbReference type="ChEBI" id="CHEBI:29999"/>
        <dbReference type="ChEBI" id="CHEBI:57287"/>
        <dbReference type="ChEBI" id="CHEBI:58343"/>
        <dbReference type="ChEBI" id="CHEBI:64479"/>
    </reaction>
</comment>
<protein>
    <recommendedName>
        <fullName evidence="5">Enterobactin synthase component D</fullName>
    </recommendedName>
    <alternativeName>
        <fullName evidence="8">4'-phosphopantetheinyl transferase EntD</fullName>
    </alternativeName>
    <alternativeName>
        <fullName evidence="9">Enterochelin synthase D</fullName>
    </alternativeName>
</protein>
<dbReference type="InterPro" id="IPR037143">
    <property type="entry name" value="4-PPantetheinyl_Trfase_dom_sf"/>
</dbReference>
<evidence type="ECO:0000313" key="16">
    <source>
        <dbReference type="EMBL" id="PTQ76074.1"/>
    </source>
</evidence>
<comment type="catalytic activity">
    <reaction evidence="11">
        <text>apo-[peptidyl-carrier protein] + CoA = holo-[peptidyl-carrier protein] + adenosine 3',5'-bisphosphate + H(+)</text>
        <dbReference type="Rhea" id="RHEA:46228"/>
        <dbReference type="Rhea" id="RHEA-COMP:11479"/>
        <dbReference type="Rhea" id="RHEA-COMP:11480"/>
        <dbReference type="ChEBI" id="CHEBI:15378"/>
        <dbReference type="ChEBI" id="CHEBI:29999"/>
        <dbReference type="ChEBI" id="CHEBI:57287"/>
        <dbReference type="ChEBI" id="CHEBI:58343"/>
        <dbReference type="ChEBI" id="CHEBI:64479"/>
    </reaction>
</comment>
<evidence type="ECO:0000256" key="7">
    <source>
        <dbReference type="ARBA" id="ARBA00023191"/>
    </source>
</evidence>
<evidence type="ECO:0000256" key="12">
    <source>
        <dbReference type="PIRSR" id="PIRSR603542-1"/>
    </source>
</evidence>